<dbReference type="Pfam" id="PF13560">
    <property type="entry name" value="HTH_31"/>
    <property type="match status" value="1"/>
</dbReference>
<dbReference type="Gene3D" id="1.10.260.40">
    <property type="entry name" value="lambda repressor-like DNA-binding domains"/>
    <property type="match status" value="1"/>
</dbReference>
<dbReference type="SUPFAM" id="SSF47413">
    <property type="entry name" value="lambda repressor-like DNA-binding domains"/>
    <property type="match status" value="1"/>
</dbReference>
<dbReference type="RefSeq" id="WP_345553068.1">
    <property type="nucleotide sequence ID" value="NZ_BAAAZA010000026.1"/>
</dbReference>
<name>A0ABP7L110_9ACTN</name>
<evidence type="ECO:0000313" key="3">
    <source>
        <dbReference type="EMBL" id="GAA3890644.1"/>
    </source>
</evidence>
<dbReference type="CDD" id="cd00093">
    <property type="entry name" value="HTH_XRE"/>
    <property type="match status" value="1"/>
</dbReference>
<feature type="domain" description="HTH cro/C1-type" evidence="2">
    <location>
        <begin position="18"/>
        <end position="72"/>
    </location>
</feature>
<dbReference type="InterPro" id="IPR050807">
    <property type="entry name" value="TransReg_Diox_bact_type"/>
</dbReference>
<dbReference type="Pfam" id="PF07883">
    <property type="entry name" value="Cupin_2"/>
    <property type="match status" value="1"/>
</dbReference>
<dbReference type="PANTHER" id="PTHR46797:SF1">
    <property type="entry name" value="METHYLPHOSPHONATE SYNTHASE"/>
    <property type="match status" value="1"/>
</dbReference>
<keyword evidence="4" id="KW-1185">Reference proteome</keyword>
<keyword evidence="1" id="KW-0238">DNA-binding</keyword>
<dbReference type="Gene3D" id="2.60.120.10">
    <property type="entry name" value="Jelly Rolls"/>
    <property type="match status" value="1"/>
</dbReference>
<accession>A0ABP7L110</accession>
<evidence type="ECO:0000256" key="1">
    <source>
        <dbReference type="ARBA" id="ARBA00023125"/>
    </source>
</evidence>
<dbReference type="InterPro" id="IPR010982">
    <property type="entry name" value="Lambda_DNA-bd_dom_sf"/>
</dbReference>
<dbReference type="InterPro" id="IPR011051">
    <property type="entry name" value="RmlC_Cupin_sf"/>
</dbReference>
<evidence type="ECO:0000313" key="4">
    <source>
        <dbReference type="Proteomes" id="UP001501563"/>
    </source>
</evidence>
<reference evidence="4" key="1">
    <citation type="journal article" date="2019" name="Int. J. Syst. Evol. Microbiol.">
        <title>The Global Catalogue of Microorganisms (GCM) 10K type strain sequencing project: providing services to taxonomists for standard genome sequencing and annotation.</title>
        <authorList>
            <consortium name="The Broad Institute Genomics Platform"/>
            <consortium name="The Broad Institute Genome Sequencing Center for Infectious Disease"/>
            <person name="Wu L."/>
            <person name="Ma J."/>
        </authorList>
    </citation>
    <scope>NUCLEOTIDE SEQUENCE [LARGE SCALE GENOMIC DNA]</scope>
    <source>
        <strain evidence="4">JCM 16578</strain>
    </source>
</reference>
<proteinExistence type="predicted"/>
<dbReference type="PANTHER" id="PTHR46797">
    <property type="entry name" value="HTH-TYPE TRANSCRIPTIONAL REGULATOR"/>
    <property type="match status" value="1"/>
</dbReference>
<dbReference type="InterPro" id="IPR013096">
    <property type="entry name" value="Cupin_2"/>
</dbReference>
<dbReference type="SMART" id="SM00530">
    <property type="entry name" value="HTH_XRE"/>
    <property type="match status" value="1"/>
</dbReference>
<dbReference type="EMBL" id="BAAAZA010000026">
    <property type="protein sequence ID" value="GAA3890644.1"/>
    <property type="molecule type" value="Genomic_DNA"/>
</dbReference>
<dbReference type="InterPro" id="IPR001387">
    <property type="entry name" value="Cro/C1-type_HTH"/>
</dbReference>
<gene>
    <name evidence="3" type="ORF">GCM10022207_67800</name>
</gene>
<dbReference type="InterPro" id="IPR014710">
    <property type="entry name" value="RmlC-like_jellyroll"/>
</dbReference>
<comment type="caution">
    <text evidence="3">The sequence shown here is derived from an EMBL/GenBank/DDBJ whole genome shotgun (WGS) entry which is preliminary data.</text>
</comment>
<sequence length="198" mass="21942">MEGSETISRALAEIGPQLKRHRVRSGVTLTALAKATGISKSTLSRLESGQRRPSLELMLPIIQALRISLNDVVQVEPHEGQFNPLAPHTWNGMVRLSLTQEIGPIQPWKLVIPPRRTQPDPQAHEGHMWMYVLSGRLFLVLGEEELHLKVGESAEFSTRVPHWFGNSGQEPAEVLCLYGRQGEQVRPRVVPSTPSAGA</sequence>
<dbReference type="CDD" id="cd02209">
    <property type="entry name" value="cupin_XRE_C"/>
    <property type="match status" value="1"/>
</dbReference>
<organism evidence="3 4">
    <name type="scientific">Streptomyces lannensis</name>
    <dbReference type="NCBI Taxonomy" id="766498"/>
    <lineage>
        <taxon>Bacteria</taxon>
        <taxon>Bacillati</taxon>
        <taxon>Actinomycetota</taxon>
        <taxon>Actinomycetes</taxon>
        <taxon>Kitasatosporales</taxon>
        <taxon>Streptomycetaceae</taxon>
        <taxon>Streptomyces</taxon>
    </lineage>
</organism>
<dbReference type="Proteomes" id="UP001501563">
    <property type="component" value="Unassembled WGS sequence"/>
</dbReference>
<dbReference type="SUPFAM" id="SSF51182">
    <property type="entry name" value="RmlC-like cupins"/>
    <property type="match status" value="1"/>
</dbReference>
<dbReference type="PROSITE" id="PS50943">
    <property type="entry name" value="HTH_CROC1"/>
    <property type="match status" value="1"/>
</dbReference>
<evidence type="ECO:0000259" key="2">
    <source>
        <dbReference type="PROSITE" id="PS50943"/>
    </source>
</evidence>
<protein>
    <submittedName>
        <fullName evidence="3">XRE family transcriptional regulator</fullName>
    </submittedName>
</protein>